<dbReference type="SUPFAM" id="SSF55785">
    <property type="entry name" value="PYP-like sensor domain (PAS domain)"/>
    <property type="match status" value="1"/>
</dbReference>
<keyword evidence="2 4" id="KW-0807">Transducer</keyword>
<reference evidence="8 9" key="1">
    <citation type="submission" date="2014-07" db="EMBL/GenBank/DDBJ databases">
        <title>Expanding our view of genomic diversity in Candidatus Accumulibacter clades.</title>
        <authorList>
            <person name="Skennerton C.T."/>
            <person name="Barr J.J."/>
            <person name="Slater F.R."/>
            <person name="Bond P.L."/>
            <person name="Tyson G.W."/>
        </authorList>
    </citation>
    <scope>NUCLEOTIDE SEQUENCE [LARGE SCALE GENOMIC DNA]</scope>
    <source>
        <strain evidence="9">SK-01</strain>
    </source>
</reference>
<evidence type="ECO:0000313" key="8">
    <source>
        <dbReference type="EMBL" id="KFB67451.1"/>
    </source>
</evidence>
<accession>A0A084XYA7</accession>
<dbReference type="InterPro" id="IPR013655">
    <property type="entry name" value="PAS_fold_3"/>
</dbReference>
<dbReference type="InterPro" id="IPR004089">
    <property type="entry name" value="MCPsignal_dom"/>
</dbReference>
<comment type="subcellular location">
    <subcellularLocation>
        <location evidence="1">Membrane</location>
    </subcellularLocation>
</comment>
<dbReference type="SMART" id="SM00086">
    <property type="entry name" value="PAC"/>
    <property type="match status" value="1"/>
</dbReference>
<feature type="transmembrane region" description="Helical" evidence="5">
    <location>
        <begin position="197"/>
        <end position="214"/>
    </location>
</feature>
<evidence type="ECO:0000256" key="5">
    <source>
        <dbReference type="SAM" id="Phobius"/>
    </source>
</evidence>
<dbReference type="CDD" id="cd00130">
    <property type="entry name" value="PAS"/>
    <property type="match status" value="1"/>
</dbReference>
<gene>
    <name evidence="8" type="primary">aer</name>
    <name evidence="8" type="ORF">CAPSK01_003211</name>
</gene>
<dbReference type="CDD" id="cd11386">
    <property type="entry name" value="MCP_signal"/>
    <property type="match status" value="1"/>
</dbReference>
<dbReference type="GO" id="GO:0007165">
    <property type="term" value="P:signal transduction"/>
    <property type="evidence" value="ECO:0007669"/>
    <property type="project" value="UniProtKB-KW"/>
</dbReference>
<dbReference type="GO" id="GO:0016020">
    <property type="term" value="C:membrane"/>
    <property type="evidence" value="ECO:0007669"/>
    <property type="project" value="UniProtKB-SubCell"/>
</dbReference>
<feature type="domain" description="PAS" evidence="7">
    <location>
        <begin position="25"/>
        <end position="60"/>
    </location>
</feature>
<evidence type="ECO:0000256" key="3">
    <source>
        <dbReference type="ARBA" id="ARBA00029447"/>
    </source>
</evidence>
<comment type="caution">
    <text evidence="8">The sequence shown here is derived from an EMBL/GenBank/DDBJ whole genome shotgun (WGS) entry which is preliminary data.</text>
</comment>
<protein>
    <submittedName>
        <fullName evidence="8">Aerotaxis receptor</fullName>
    </submittedName>
</protein>
<dbReference type="STRING" id="1457154.CAPSK01_003211"/>
<dbReference type="PANTHER" id="PTHR32089">
    <property type="entry name" value="METHYL-ACCEPTING CHEMOTAXIS PROTEIN MCPB"/>
    <property type="match status" value="1"/>
</dbReference>
<dbReference type="GO" id="GO:0006935">
    <property type="term" value="P:chemotaxis"/>
    <property type="evidence" value="ECO:0007669"/>
    <property type="project" value="UniProtKB-ARBA"/>
</dbReference>
<evidence type="ECO:0000256" key="2">
    <source>
        <dbReference type="ARBA" id="ARBA00023224"/>
    </source>
</evidence>
<organism evidence="8 9">
    <name type="scientific">Candidatus Accumulibacter vicinus</name>
    <dbReference type="NCBI Taxonomy" id="2954382"/>
    <lineage>
        <taxon>Bacteria</taxon>
        <taxon>Pseudomonadati</taxon>
        <taxon>Pseudomonadota</taxon>
        <taxon>Betaproteobacteria</taxon>
        <taxon>Candidatus Accumulibacter</taxon>
    </lineage>
</organism>
<dbReference type="PROSITE" id="PS50111">
    <property type="entry name" value="CHEMOTAXIS_TRANSDUC_2"/>
    <property type="match status" value="1"/>
</dbReference>
<sequence length="545" mass="59191">MRNNQPVTMIETVIPEGEFIYSRTDLKGVIEEANEAFAVISGYTRAEMIGQPHNMVRHPDMPEAAFADLWTDLKSGRPWRGLVKNRRKDGGYYWVVANVSPVREEGRTVGYQSVRSRPTRQEIAAAEEAYGRIRKGDRSLRIRHGRVERVLPGVVDRFASLPTQMLIMGLLAVLSGGLELAAGWMTDGRSLEHVQTILSTVVVLYALFFLFWVMPKVSRDLQATADYLDSVLSTGDLKTRLNISRRDIVGRIARLADMFISSMQATIQGMADTAKQVDAANNQVQAGVQNVKQSATVQSDATSASAAAVEEMTVSIGEVAAHAASTEAAALKAGGVAQSGEELSLRASQTILALAGTVKASAQQVESLGQRSEEISRIVAVIKEVADQTNLLALNAAIEAARAGEAGRGFSVVADEVRKLAERTGKATHEISCMIGSIQNETKQAVECMRSGANEVEESVRLVQEARQALCGINEQMQTTVRMVSEITYSSSEQRAAMTELAQNVERVALMTEQNVAVTRETGAMVDTLTATVNRMRKAVGQYQV</sequence>
<dbReference type="FunFam" id="1.10.287.950:FF:000001">
    <property type="entry name" value="Methyl-accepting chemotaxis sensory transducer"/>
    <property type="match status" value="1"/>
</dbReference>
<keyword evidence="5" id="KW-0472">Membrane</keyword>
<dbReference type="InterPro" id="IPR000014">
    <property type="entry name" value="PAS"/>
</dbReference>
<dbReference type="Pfam" id="PF08447">
    <property type="entry name" value="PAS_3"/>
    <property type="match status" value="1"/>
</dbReference>
<evidence type="ECO:0000259" key="7">
    <source>
        <dbReference type="PROSITE" id="PS50112"/>
    </source>
</evidence>
<evidence type="ECO:0000313" key="9">
    <source>
        <dbReference type="Proteomes" id="UP000019812"/>
    </source>
</evidence>
<dbReference type="Proteomes" id="UP000019812">
    <property type="component" value="Unassembled WGS sequence"/>
</dbReference>
<name>A0A084XYA7_9PROT</name>
<dbReference type="InterPro" id="IPR001610">
    <property type="entry name" value="PAC"/>
</dbReference>
<keyword evidence="8" id="KW-0675">Receptor</keyword>
<dbReference type="EMBL" id="JDSS02000028">
    <property type="protein sequence ID" value="KFB67451.1"/>
    <property type="molecule type" value="Genomic_DNA"/>
</dbReference>
<dbReference type="SMART" id="SM00283">
    <property type="entry name" value="MA"/>
    <property type="match status" value="1"/>
</dbReference>
<dbReference type="PROSITE" id="PS50112">
    <property type="entry name" value="PAS"/>
    <property type="match status" value="1"/>
</dbReference>
<dbReference type="SUPFAM" id="SSF58104">
    <property type="entry name" value="Methyl-accepting chemotaxis protein (MCP) signaling domain"/>
    <property type="match status" value="1"/>
</dbReference>
<keyword evidence="5" id="KW-0812">Transmembrane</keyword>
<keyword evidence="5" id="KW-1133">Transmembrane helix</keyword>
<feature type="domain" description="Methyl-accepting transducer" evidence="6">
    <location>
        <begin position="273"/>
        <end position="509"/>
    </location>
</feature>
<dbReference type="PANTHER" id="PTHR32089:SF74">
    <property type="entry name" value="METHYL-ACCEPTING CHEMOTAXIS PROTEIN AER"/>
    <property type="match status" value="1"/>
</dbReference>
<dbReference type="InterPro" id="IPR035965">
    <property type="entry name" value="PAS-like_dom_sf"/>
</dbReference>
<dbReference type="AlphaFoldDB" id="A0A084XYA7"/>
<dbReference type="NCBIfam" id="TIGR00229">
    <property type="entry name" value="sensory_box"/>
    <property type="match status" value="1"/>
</dbReference>
<dbReference type="Gene3D" id="1.10.287.950">
    <property type="entry name" value="Methyl-accepting chemotaxis protein"/>
    <property type="match status" value="1"/>
</dbReference>
<evidence type="ECO:0000259" key="6">
    <source>
        <dbReference type="PROSITE" id="PS50111"/>
    </source>
</evidence>
<evidence type="ECO:0000256" key="4">
    <source>
        <dbReference type="PROSITE-ProRule" id="PRU00284"/>
    </source>
</evidence>
<dbReference type="Gene3D" id="3.30.450.20">
    <property type="entry name" value="PAS domain"/>
    <property type="match status" value="1"/>
</dbReference>
<comment type="similarity">
    <text evidence="3">Belongs to the methyl-accepting chemotaxis (MCP) protein family.</text>
</comment>
<proteinExistence type="inferred from homology"/>
<dbReference type="Pfam" id="PF00015">
    <property type="entry name" value="MCPsignal"/>
    <property type="match status" value="1"/>
</dbReference>
<evidence type="ECO:0000256" key="1">
    <source>
        <dbReference type="ARBA" id="ARBA00004370"/>
    </source>
</evidence>
<feature type="transmembrane region" description="Helical" evidence="5">
    <location>
        <begin position="166"/>
        <end position="185"/>
    </location>
</feature>